<dbReference type="STRING" id="454.Lisr_0081"/>
<feature type="transmembrane region" description="Helical" evidence="9">
    <location>
        <begin position="20"/>
        <end position="39"/>
    </location>
</feature>
<evidence type="ECO:0000256" key="1">
    <source>
        <dbReference type="ARBA" id="ARBA00004370"/>
    </source>
</evidence>
<dbReference type="Pfam" id="PF03799">
    <property type="entry name" value="FtsQ_DivIB_C"/>
    <property type="match status" value="1"/>
</dbReference>
<dbReference type="GO" id="GO:0005886">
    <property type="term" value="C:plasma membrane"/>
    <property type="evidence" value="ECO:0007669"/>
    <property type="project" value="UniProtKB-SubCell"/>
</dbReference>
<dbReference type="PATRIC" id="fig|454.4.peg.86"/>
<dbReference type="AlphaFoldDB" id="A0A0W0WQE0"/>
<keyword evidence="5 9" id="KW-0812">Transmembrane</keyword>
<dbReference type="GO" id="GO:0043093">
    <property type="term" value="P:FtsZ-dependent cytokinesis"/>
    <property type="evidence" value="ECO:0007669"/>
    <property type="project" value="UniProtKB-UniRule"/>
</dbReference>
<name>A0A0W0WQE0_9GAMM</name>
<comment type="function">
    <text evidence="9">Essential cell division protein. May link together the upstream cell division proteins, which are predominantly cytoplasmic, with the downstream cell division proteins, which are predominantly periplasmic. May control correct divisome assembly.</text>
</comment>
<comment type="subunit">
    <text evidence="9">Part of a complex composed of FtsB, FtsL and FtsQ.</text>
</comment>
<dbReference type="Gene3D" id="3.40.50.11690">
    <property type="entry name" value="Cell division protein FtsQ/DivIB"/>
    <property type="match status" value="1"/>
</dbReference>
<evidence type="ECO:0000313" key="11">
    <source>
        <dbReference type="EMBL" id="KTD34537.1"/>
    </source>
</evidence>
<evidence type="ECO:0000256" key="2">
    <source>
        <dbReference type="ARBA" id="ARBA00022475"/>
    </source>
</evidence>
<evidence type="ECO:0000313" key="12">
    <source>
        <dbReference type="Proteomes" id="UP000054761"/>
    </source>
</evidence>
<keyword evidence="6 9" id="KW-1133">Transmembrane helix</keyword>
<evidence type="ECO:0000256" key="6">
    <source>
        <dbReference type="ARBA" id="ARBA00022989"/>
    </source>
</evidence>
<keyword evidence="4 9" id="KW-0132">Cell division</keyword>
<comment type="caution">
    <text evidence="11">The sequence shown here is derived from an EMBL/GenBank/DDBJ whole genome shotgun (WGS) entry which is preliminary data.</text>
</comment>
<feature type="domain" description="POTRA" evidence="10">
    <location>
        <begin position="45"/>
        <end position="114"/>
    </location>
</feature>
<keyword evidence="3 9" id="KW-0997">Cell inner membrane</keyword>
<dbReference type="HAMAP" id="MF_00911">
    <property type="entry name" value="FtsQ_subfam"/>
    <property type="match status" value="1"/>
</dbReference>
<dbReference type="InterPro" id="IPR045335">
    <property type="entry name" value="FtsQ_C_sf"/>
</dbReference>
<keyword evidence="8 9" id="KW-0131">Cell cycle</keyword>
<dbReference type="InterPro" id="IPR005548">
    <property type="entry name" value="Cell_div_FtsQ/DivIB_C"/>
</dbReference>
<keyword evidence="2 9" id="KW-1003">Cell membrane</keyword>
<dbReference type="GO" id="GO:0090529">
    <property type="term" value="P:cell septum assembly"/>
    <property type="evidence" value="ECO:0007669"/>
    <property type="project" value="InterPro"/>
</dbReference>
<evidence type="ECO:0000256" key="9">
    <source>
        <dbReference type="HAMAP-Rule" id="MF_00911"/>
    </source>
</evidence>
<evidence type="ECO:0000256" key="8">
    <source>
        <dbReference type="ARBA" id="ARBA00023306"/>
    </source>
</evidence>
<dbReference type="InterPro" id="IPR026579">
    <property type="entry name" value="FtsQ"/>
</dbReference>
<dbReference type="Proteomes" id="UP000054761">
    <property type="component" value="Unassembled WGS sequence"/>
</dbReference>
<keyword evidence="7 9" id="KW-0472">Membrane</keyword>
<gene>
    <name evidence="9 11" type="primary">ftsQ</name>
    <name evidence="11" type="ORF">Lisr_0081</name>
</gene>
<accession>A0A0W0WQE0</accession>
<sequence length="241" mass="27681">MKVGTESKIKSLGWRDKGMLAFLFILAIFLTFRLGYLFLADAQRFPIHTVKIVASYRHITHKQLESVLSSYLKESFFSLSASKLQSALKSMDWVDKVFVKKVWPDALKITLIEKKPLAVFGNAFITSDGRLFQKGLVHHDMNLPVLQGPKEQQAKVLQVYQKLSKILSDYGLSLSKLQLRDNQAWELTLMNGTDLFLGKQDLEQRLVRFCKAYPALMAEKTEPPARVDLRYPRAMAIQWTR</sequence>
<evidence type="ECO:0000256" key="7">
    <source>
        <dbReference type="ARBA" id="ARBA00023136"/>
    </source>
</evidence>
<reference evidence="11 12" key="1">
    <citation type="submission" date="2015-11" db="EMBL/GenBank/DDBJ databases">
        <title>Genomic analysis of 38 Legionella species identifies large and diverse effector repertoires.</title>
        <authorList>
            <person name="Burstein D."/>
            <person name="Amaro F."/>
            <person name="Zusman T."/>
            <person name="Lifshitz Z."/>
            <person name="Cohen O."/>
            <person name="Gilbert J.A."/>
            <person name="Pupko T."/>
            <person name="Shuman H.A."/>
            <person name="Segal G."/>
        </authorList>
    </citation>
    <scope>NUCLEOTIDE SEQUENCE [LARGE SCALE GENOMIC DNA]</scope>
    <source>
        <strain evidence="11 12">Bercovier 4</strain>
    </source>
</reference>
<evidence type="ECO:0000256" key="3">
    <source>
        <dbReference type="ARBA" id="ARBA00022519"/>
    </source>
</evidence>
<organism evidence="11 12">
    <name type="scientific">Legionella israelensis</name>
    <dbReference type="NCBI Taxonomy" id="454"/>
    <lineage>
        <taxon>Bacteria</taxon>
        <taxon>Pseudomonadati</taxon>
        <taxon>Pseudomonadota</taxon>
        <taxon>Gammaproteobacteria</taxon>
        <taxon>Legionellales</taxon>
        <taxon>Legionellaceae</taxon>
        <taxon>Legionella</taxon>
    </lineage>
</organism>
<proteinExistence type="inferred from homology"/>
<comment type="subcellular location">
    <subcellularLocation>
        <location evidence="9">Cell inner membrane</location>
        <topology evidence="9">Single-pass type II membrane protein</topology>
    </subcellularLocation>
    <subcellularLocation>
        <location evidence="1">Membrane</location>
    </subcellularLocation>
    <text evidence="9">Localizes to the division septum.</text>
</comment>
<dbReference type="InterPro" id="IPR034746">
    <property type="entry name" value="POTRA"/>
</dbReference>
<dbReference type="PROSITE" id="PS51779">
    <property type="entry name" value="POTRA"/>
    <property type="match status" value="1"/>
</dbReference>
<keyword evidence="12" id="KW-1185">Reference proteome</keyword>
<evidence type="ECO:0000256" key="4">
    <source>
        <dbReference type="ARBA" id="ARBA00022618"/>
    </source>
</evidence>
<dbReference type="InterPro" id="IPR013685">
    <property type="entry name" value="POTRA_FtsQ_type"/>
</dbReference>
<dbReference type="Gene3D" id="3.10.20.310">
    <property type="entry name" value="membrane protein fhac"/>
    <property type="match status" value="1"/>
</dbReference>
<protein>
    <recommendedName>
        <fullName evidence="9">Cell division protein FtsQ</fullName>
    </recommendedName>
</protein>
<evidence type="ECO:0000259" key="10">
    <source>
        <dbReference type="PROSITE" id="PS51779"/>
    </source>
</evidence>
<evidence type="ECO:0000256" key="5">
    <source>
        <dbReference type="ARBA" id="ARBA00022692"/>
    </source>
</evidence>
<dbReference type="EMBL" id="LNYH01000004">
    <property type="protein sequence ID" value="KTD34537.1"/>
    <property type="molecule type" value="Genomic_DNA"/>
</dbReference>
<dbReference type="PANTHER" id="PTHR35851:SF1">
    <property type="entry name" value="CELL DIVISION PROTEIN FTSQ"/>
    <property type="match status" value="1"/>
</dbReference>
<comment type="similarity">
    <text evidence="9">Belongs to the FtsQ/DivIB family. FtsQ subfamily.</text>
</comment>
<dbReference type="GO" id="GO:0032153">
    <property type="term" value="C:cell division site"/>
    <property type="evidence" value="ECO:0007669"/>
    <property type="project" value="UniProtKB-UniRule"/>
</dbReference>
<dbReference type="PANTHER" id="PTHR35851">
    <property type="entry name" value="CELL DIVISION PROTEIN FTSQ"/>
    <property type="match status" value="1"/>
</dbReference>
<dbReference type="Pfam" id="PF08478">
    <property type="entry name" value="POTRA_1"/>
    <property type="match status" value="1"/>
</dbReference>